<keyword evidence="2" id="KW-0489">Methyltransferase</keyword>
<dbReference type="Gene3D" id="3.40.50.150">
    <property type="entry name" value="Vaccinia Virus protein VP39"/>
    <property type="match status" value="1"/>
</dbReference>
<organism evidence="2 3">
    <name type="scientific">Desulfomonile tiedjei (strain ATCC 49306 / DSM 6799 / DCB-1)</name>
    <dbReference type="NCBI Taxonomy" id="706587"/>
    <lineage>
        <taxon>Bacteria</taxon>
        <taxon>Pseudomonadati</taxon>
        <taxon>Thermodesulfobacteriota</taxon>
        <taxon>Desulfomonilia</taxon>
        <taxon>Desulfomonilales</taxon>
        <taxon>Desulfomonilaceae</taxon>
        <taxon>Desulfomonile</taxon>
    </lineage>
</organism>
<dbReference type="InterPro" id="IPR029063">
    <property type="entry name" value="SAM-dependent_MTases_sf"/>
</dbReference>
<dbReference type="Proteomes" id="UP000006055">
    <property type="component" value="Chromosome"/>
</dbReference>
<dbReference type="SUPFAM" id="SSF53335">
    <property type="entry name" value="S-adenosyl-L-methionine-dependent methyltransferases"/>
    <property type="match status" value="1"/>
</dbReference>
<dbReference type="STRING" id="706587.Desti_1773"/>
<evidence type="ECO:0000259" key="1">
    <source>
        <dbReference type="Pfam" id="PF13847"/>
    </source>
</evidence>
<dbReference type="CDD" id="cd02440">
    <property type="entry name" value="AdoMet_MTases"/>
    <property type="match status" value="1"/>
</dbReference>
<dbReference type="PANTHER" id="PTHR43861">
    <property type="entry name" value="TRANS-ACONITATE 2-METHYLTRANSFERASE-RELATED"/>
    <property type="match status" value="1"/>
</dbReference>
<evidence type="ECO:0000313" key="3">
    <source>
        <dbReference type="Proteomes" id="UP000006055"/>
    </source>
</evidence>
<dbReference type="EMBL" id="CP003360">
    <property type="protein sequence ID" value="AFM24483.1"/>
    <property type="molecule type" value="Genomic_DNA"/>
</dbReference>
<proteinExistence type="predicted"/>
<dbReference type="HOGENOM" id="CLU_062440_3_1_7"/>
<keyword evidence="2" id="KW-0830">Ubiquinone</keyword>
<dbReference type="KEGG" id="dti:Desti_1773"/>
<accession>I4C4J2</accession>
<dbReference type="InterPro" id="IPR025714">
    <property type="entry name" value="Methyltranfer_dom"/>
</dbReference>
<dbReference type="Pfam" id="PF13847">
    <property type="entry name" value="Methyltransf_31"/>
    <property type="match status" value="1"/>
</dbReference>
<dbReference type="AlphaFoldDB" id="I4C4J2"/>
<dbReference type="GO" id="GO:0008168">
    <property type="term" value="F:methyltransferase activity"/>
    <property type="evidence" value="ECO:0007669"/>
    <property type="project" value="UniProtKB-KW"/>
</dbReference>
<dbReference type="OrthoDB" id="163232at2"/>
<keyword evidence="2" id="KW-0808">Transferase</keyword>
<protein>
    <submittedName>
        <fullName evidence="2">Methylase involved in ubiquinone/menaquinone biosynthesis</fullName>
    </submittedName>
</protein>
<dbReference type="GO" id="GO:0032259">
    <property type="term" value="P:methylation"/>
    <property type="evidence" value="ECO:0007669"/>
    <property type="project" value="UniProtKB-KW"/>
</dbReference>
<sequence>MGKHDGYLADGFRDVDNNTDVSKFEACLRFLEKLPSIETYKKKSIERLRLKQGDTALDLGCGLGFDVPKMARLVSPGGRSVGIDSSEKLLDSARRAFSGCEGVSFVQGDIHDLQIPSNSVNGIRVDRTLQHVRDPQKVISEMVRVLKPGGWLVCAEPDWSTFVIDADDNEVTNTVVRTWSGSFENPHIGRQLLRRVRSEGLENTWAEGFVLLADGLTAVDTVYDLYATVRRAKTENEEMSSAIDAWLNGQVRRDDHEGVIACVTIFLAGGQKCEYKDSRK</sequence>
<dbReference type="RefSeq" id="WP_014809629.1">
    <property type="nucleotide sequence ID" value="NC_018025.1"/>
</dbReference>
<gene>
    <name evidence="2" type="ordered locus">Desti_1773</name>
</gene>
<dbReference type="eggNOG" id="COG2226">
    <property type="taxonomic scope" value="Bacteria"/>
</dbReference>
<name>I4C4J2_DESTA</name>
<reference evidence="3" key="1">
    <citation type="submission" date="2012-06" db="EMBL/GenBank/DDBJ databases">
        <title>Complete sequence of chromosome of Desulfomonile tiedjei DSM 6799.</title>
        <authorList>
            <person name="Lucas S."/>
            <person name="Copeland A."/>
            <person name="Lapidus A."/>
            <person name="Glavina del Rio T."/>
            <person name="Dalin E."/>
            <person name="Tice H."/>
            <person name="Bruce D."/>
            <person name="Goodwin L."/>
            <person name="Pitluck S."/>
            <person name="Peters L."/>
            <person name="Ovchinnikova G."/>
            <person name="Zeytun A."/>
            <person name="Lu M."/>
            <person name="Kyrpides N."/>
            <person name="Mavromatis K."/>
            <person name="Ivanova N."/>
            <person name="Brettin T."/>
            <person name="Detter J.C."/>
            <person name="Han C."/>
            <person name="Larimer F."/>
            <person name="Land M."/>
            <person name="Hauser L."/>
            <person name="Markowitz V."/>
            <person name="Cheng J.-F."/>
            <person name="Hugenholtz P."/>
            <person name="Woyke T."/>
            <person name="Wu D."/>
            <person name="Spring S."/>
            <person name="Schroeder M."/>
            <person name="Brambilla E."/>
            <person name="Klenk H.-P."/>
            <person name="Eisen J.A."/>
        </authorList>
    </citation>
    <scope>NUCLEOTIDE SEQUENCE [LARGE SCALE GENOMIC DNA]</scope>
    <source>
        <strain evidence="3">ATCC 49306 / DSM 6799 / DCB-1</strain>
    </source>
</reference>
<evidence type="ECO:0000313" key="2">
    <source>
        <dbReference type="EMBL" id="AFM24483.1"/>
    </source>
</evidence>
<feature type="domain" description="Methyltransferase" evidence="1">
    <location>
        <begin position="51"/>
        <end position="158"/>
    </location>
</feature>
<dbReference type="PANTHER" id="PTHR43861:SF1">
    <property type="entry name" value="TRANS-ACONITATE 2-METHYLTRANSFERASE"/>
    <property type="match status" value="1"/>
</dbReference>
<keyword evidence="3" id="KW-1185">Reference proteome</keyword>